<comment type="caution">
    <text evidence="1">The sequence shown here is derived from an EMBL/GenBank/DDBJ whole genome shotgun (WGS) entry which is preliminary data.</text>
</comment>
<organism evidence="1 2">
    <name type="scientific">Paenibacillus filicis</name>
    <dbReference type="NCBI Taxonomy" id="669464"/>
    <lineage>
        <taxon>Bacteria</taxon>
        <taxon>Bacillati</taxon>
        <taxon>Bacillota</taxon>
        <taxon>Bacilli</taxon>
        <taxon>Bacillales</taxon>
        <taxon>Paenibacillaceae</taxon>
        <taxon>Paenibacillus</taxon>
    </lineage>
</organism>
<keyword evidence="2" id="KW-1185">Reference proteome</keyword>
<sequence length="220" mass="25438">MNLQELQGTYDGIYSLGNLCLTSIQLEKNNLRPYSGVFDWVASLELSKVNRLLANRFADFMRPRHLRVVGYADECICVSDDYNHIVSNHDFHIGPNSLTYLGGYPAVMEKYNRRIGRFLDHMQSCMRILFVRTEATLEDAEELESVLSELVKHDFRVLVVNHADVRELVEQHWPLARVCAVQLPKGEEGDKWSQNDFWWTALLQGIVYEETSVDHYVVAE</sequence>
<name>A0ABU9DM02_9BACL</name>
<proteinExistence type="predicted"/>
<reference evidence="1 2" key="1">
    <citation type="submission" date="2024-04" db="EMBL/GenBank/DDBJ databases">
        <title>draft genome sequnece of Paenibacillus filicis.</title>
        <authorList>
            <person name="Kim D.-U."/>
        </authorList>
    </citation>
    <scope>NUCLEOTIDE SEQUENCE [LARGE SCALE GENOMIC DNA]</scope>
    <source>
        <strain evidence="1 2">KACC14197</strain>
    </source>
</reference>
<dbReference type="RefSeq" id="WP_341417011.1">
    <property type="nucleotide sequence ID" value="NZ_JBBPCC010000012.1"/>
</dbReference>
<evidence type="ECO:0000313" key="2">
    <source>
        <dbReference type="Proteomes" id="UP001469365"/>
    </source>
</evidence>
<dbReference type="InterPro" id="IPR014903">
    <property type="entry name" value="DUF1796"/>
</dbReference>
<gene>
    <name evidence="1" type="ORF">WMW72_18455</name>
</gene>
<dbReference type="EMBL" id="JBBPCC010000012">
    <property type="protein sequence ID" value="MEK8129889.1"/>
    <property type="molecule type" value="Genomic_DNA"/>
</dbReference>
<protein>
    <submittedName>
        <fullName evidence="1">DUF1796 family putative cysteine peptidase</fullName>
    </submittedName>
</protein>
<dbReference type="Proteomes" id="UP001469365">
    <property type="component" value="Unassembled WGS sequence"/>
</dbReference>
<evidence type="ECO:0000313" key="1">
    <source>
        <dbReference type="EMBL" id="MEK8129889.1"/>
    </source>
</evidence>
<dbReference type="Pfam" id="PF08795">
    <property type="entry name" value="DUF1796"/>
    <property type="match status" value="1"/>
</dbReference>
<accession>A0ABU9DM02</accession>